<sequence>MALHDAHDVRRRALQPTFIHRRNDGTAAVAVYFSQVCTHFVTNVPLLLSQFTDMSGEEPIQVKCRVLCEYIDYNVGTNVTNNEEVGIKKVITRPIHLMSHRESSNLL</sequence>
<gene>
    <name evidence="1" type="primary">GLEAN_00448</name>
    <name evidence="1" type="ORF">TcasGA2_TC000448</name>
</gene>
<reference evidence="1 2" key="1">
    <citation type="journal article" date="2008" name="Nature">
        <title>The genome of the model beetle and pest Tribolium castaneum.</title>
        <authorList>
            <consortium name="Tribolium Genome Sequencing Consortium"/>
            <person name="Richards S."/>
            <person name="Gibbs R.A."/>
            <person name="Weinstock G.M."/>
            <person name="Brown S.J."/>
            <person name="Denell R."/>
            <person name="Beeman R.W."/>
            <person name="Gibbs R."/>
            <person name="Beeman R.W."/>
            <person name="Brown S.J."/>
            <person name="Bucher G."/>
            <person name="Friedrich M."/>
            <person name="Grimmelikhuijzen C.J."/>
            <person name="Klingler M."/>
            <person name="Lorenzen M."/>
            <person name="Richards S."/>
            <person name="Roth S."/>
            <person name="Schroder R."/>
            <person name="Tautz D."/>
            <person name="Zdobnov E.M."/>
            <person name="Muzny D."/>
            <person name="Gibbs R.A."/>
            <person name="Weinstock G.M."/>
            <person name="Attaway T."/>
            <person name="Bell S."/>
            <person name="Buhay C.J."/>
            <person name="Chandrabose M.N."/>
            <person name="Chavez D."/>
            <person name="Clerk-Blankenburg K.P."/>
            <person name="Cree A."/>
            <person name="Dao M."/>
            <person name="Davis C."/>
            <person name="Chacko J."/>
            <person name="Dinh H."/>
            <person name="Dugan-Rocha S."/>
            <person name="Fowler G."/>
            <person name="Garner T.T."/>
            <person name="Garnes J."/>
            <person name="Gnirke A."/>
            <person name="Hawes A."/>
            <person name="Hernandez J."/>
            <person name="Hines S."/>
            <person name="Holder M."/>
            <person name="Hume J."/>
            <person name="Jhangiani S.N."/>
            <person name="Joshi V."/>
            <person name="Khan Z.M."/>
            <person name="Jackson L."/>
            <person name="Kovar C."/>
            <person name="Kowis A."/>
            <person name="Lee S."/>
            <person name="Lewis L.R."/>
            <person name="Margolis J."/>
            <person name="Morgan M."/>
            <person name="Nazareth L.V."/>
            <person name="Nguyen N."/>
            <person name="Okwuonu G."/>
            <person name="Parker D."/>
            <person name="Richards S."/>
            <person name="Ruiz S.J."/>
            <person name="Santibanez J."/>
            <person name="Savard J."/>
            <person name="Scherer S.E."/>
            <person name="Schneider B."/>
            <person name="Sodergren E."/>
            <person name="Tautz D."/>
            <person name="Vattahil S."/>
            <person name="Villasana D."/>
            <person name="White C.S."/>
            <person name="Wright R."/>
            <person name="Park Y."/>
            <person name="Beeman R.W."/>
            <person name="Lord J."/>
            <person name="Oppert B."/>
            <person name="Lorenzen M."/>
            <person name="Brown S."/>
            <person name="Wang L."/>
            <person name="Savard J."/>
            <person name="Tautz D."/>
            <person name="Richards S."/>
            <person name="Weinstock G."/>
            <person name="Gibbs R.A."/>
            <person name="Liu Y."/>
            <person name="Worley K."/>
            <person name="Weinstock G."/>
            <person name="Elsik C.G."/>
            <person name="Reese J.T."/>
            <person name="Elhaik E."/>
            <person name="Landan G."/>
            <person name="Graur D."/>
            <person name="Arensburger P."/>
            <person name="Atkinson P."/>
            <person name="Beeman R.W."/>
            <person name="Beidler J."/>
            <person name="Brown S.J."/>
            <person name="Demuth J.P."/>
            <person name="Drury D.W."/>
            <person name="Du Y.Z."/>
            <person name="Fujiwara H."/>
            <person name="Lorenzen M."/>
            <person name="Maselli V."/>
            <person name="Osanai M."/>
            <person name="Park Y."/>
            <person name="Robertson H.M."/>
            <person name="Tu Z."/>
            <person name="Wang J.J."/>
            <person name="Wang S."/>
            <person name="Richards S."/>
            <person name="Song H."/>
            <person name="Zhang L."/>
            <person name="Sodergren E."/>
            <person name="Werner D."/>
            <person name="Stanke M."/>
            <person name="Morgenstern B."/>
            <person name="Solovyev V."/>
            <person name="Kosarev P."/>
            <person name="Brown G."/>
            <person name="Chen H.C."/>
            <person name="Ermolaeva O."/>
            <person name="Hlavina W."/>
            <person name="Kapustin Y."/>
            <person name="Kiryutin B."/>
            <person name="Kitts P."/>
            <person name="Maglott D."/>
            <person name="Pruitt K."/>
            <person name="Sapojnikov V."/>
            <person name="Souvorov A."/>
            <person name="Mackey A.J."/>
            <person name="Waterhouse R.M."/>
            <person name="Wyder S."/>
            <person name="Zdobnov E.M."/>
            <person name="Zdobnov E.M."/>
            <person name="Wyder S."/>
            <person name="Kriventseva E.V."/>
            <person name="Kadowaki T."/>
            <person name="Bork P."/>
            <person name="Aranda M."/>
            <person name="Bao R."/>
            <person name="Beermann A."/>
            <person name="Berns N."/>
            <person name="Bolognesi R."/>
            <person name="Bonneton F."/>
            <person name="Bopp D."/>
            <person name="Brown S.J."/>
            <person name="Bucher G."/>
            <person name="Butts T."/>
            <person name="Chaumot A."/>
            <person name="Denell R.E."/>
            <person name="Ferrier D.E."/>
            <person name="Friedrich M."/>
            <person name="Gordon C.M."/>
            <person name="Jindra M."/>
            <person name="Klingler M."/>
            <person name="Lan Q."/>
            <person name="Lattorff H.M."/>
            <person name="Laudet V."/>
            <person name="von Levetsow C."/>
            <person name="Liu Z."/>
            <person name="Lutz R."/>
            <person name="Lynch J.A."/>
            <person name="da Fonseca R.N."/>
            <person name="Posnien N."/>
            <person name="Reuter R."/>
            <person name="Roth S."/>
            <person name="Savard J."/>
            <person name="Schinko J.B."/>
            <person name="Schmitt C."/>
            <person name="Schoppmeier M."/>
            <person name="Schroder R."/>
            <person name="Shippy T.D."/>
            <person name="Simonnet F."/>
            <person name="Marques-Souza H."/>
            <person name="Tautz D."/>
            <person name="Tomoyasu Y."/>
            <person name="Trauner J."/>
            <person name="Van der Zee M."/>
            <person name="Vervoort M."/>
            <person name="Wittkopp N."/>
            <person name="Wimmer E.A."/>
            <person name="Yang X."/>
            <person name="Jones A.K."/>
            <person name="Sattelle D.B."/>
            <person name="Ebert P.R."/>
            <person name="Nelson D."/>
            <person name="Scott J.G."/>
            <person name="Beeman R.W."/>
            <person name="Muthukrishnan S."/>
            <person name="Kramer K.J."/>
            <person name="Arakane Y."/>
            <person name="Beeman R.W."/>
            <person name="Zhu Q."/>
            <person name="Hogenkamp D."/>
            <person name="Dixit R."/>
            <person name="Oppert B."/>
            <person name="Jiang H."/>
            <person name="Zou Z."/>
            <person name="Marshall J."/>
            <person name="Elpidina E."/>
            <person name="Vinokurov K."/>
            <person name="Oppert C."/>
            <person name="Zou Z."/>
            <person name="Evans J."/>
            <person name="Lu Z."/>
            <person name="Zhao P."/>
            <person name="Sumathipala N."/>
            <person name="Altincicek B."/>
            <person name="Vilcinskas A."/>
            <person name="Williams M."/>
            <person name="Hultmark D."/>
            <person name="Hetru C."/>
            <person name="Jiang H."/>
            <person name="Grimmelikhuijzen C.J."/>
            <person name="Hauser F."/>
            <person name="Cazzamali G."/>
            <person name="Williamson M."/>
            <person name="Park Y."/>
            <person name="Li B."/>
            <person name="Tanaka Y."/>
            <person name="Predel R."/>
            <person name="Neupert S."/>
            <person name="Schachtner J."/>
            <person name="Verleyen P."/>
            <person name="Raible F."/>
            <person name="Bork P."/>
            <person name="Friedrich M."/>
            <person name="Walden K.K."/>
            <person name="Robertson H.M."/>
            <person name="Angeli S."/>
            <person name="Foret S."/>
            <person name="Bucher G."/>
            <person name="Schuetz S."/>
            <person name="Maleszka R."/>
            <person name="Wimmer E.A."/>
            <person name="Beeman R.W."/>
            <person name="Lorenzen M."/>
            <person name="Tomoyasu Y."/>
            <person name="Miller S.C."/>
            <person name="Grossmann D."/>
            <person name="Bucher G."/>
        </authorList>
    </citation>
    <scope>NUCLEOTIDE SEQUENCE [LARGE SCALE GENOMIC DNA]</scope>
    <source>
        <strain evidence="1 2">Georgia GA2</strain>
    </source>
</reference>
<dbReference type="Proteomes" id="UP000007266">
    <property type="component" value="Linkage group 2"/>
</dbReference>
<keyword evidence="2" id="KW-1185">Reference proteome</keyword>
<organism evidence="1 2">
    <name type="scientific">Tribolium castaneum</name>
    <name type="common">Red flour beetle</name>
    <dbReference type="NCBI Taxonomy" id="7070"/>
    <lineage>
        <taxon>Eukaryota</taxon>
        <taxon>Metazoa</taxon>
        <taxon>Ecdysozoa</taxon>
        <taxon>Arthropoda</taxon>
        <taxon>Hexapoda</taxon>
        <taxon>Insecta</taxon>
        <taxon>Pterygota</taxon>
        <taxon>Neoptera</taxon>
        <taxon>Endopterygota</taxon>
        <taxon>Coleoptera</taxon>
        <taxon>Polyphaga</taxon>
        <taxon>Cucujiformia</taxon>
        <taxon>Tenebrionidae</taxon>
        <taxon>Tenebrionidae incertae sedis</taxon>
        <taxon>Tribolium</taxon>
    </lineage>
</organism>
<dbReference type="HOGENOM" id="CLU_2213257_0_0_1"/>
<proteinExistence type="predicted"/>
<protein>
    <submittedName>
        <fullName evidence="1">Uncharacterized protein</fullName>
    </submittedName>
</protein>
<evidence type="ECO:0000313" key="2">
    <source>
        <dbReference type="Proteomes" id="UP000007266"/>
    </source>
</evidence>
<dbReference type="AlphaFoldDB" id="D6WA78"/>
<reference evidence="1 2" key="2">
    <citation type="journal article" date="2010" name="Nucleic Acids Res.">
        <title>BeetleBase in 2010: revisions to provide comprehensive genomic information for Tribolium castaneum.</title>
        <authorList>
            <person name="Kim H.S."/>
            <person name="Murphy T."/>
            <person name="Xia J."/>
            <person name="Caragea D."/>
            <person name="Park Y."/>
            <person name="Beeman R.W."/>
            <person name="Lorenzen M.D."/>
            <person name="Butcher S."/>
            <person name="Manak J.R."/>
            <person name="Brown S.J."/>
        </authorList>
    </citation>
    <scope>GENOME REANNOTATION</scope>
    <source>
        <strain evidence="1 2">Georgia GA2</strain>
    </source>
</reference>
<evidence type="ECO:0000313" key="1">
    <source>
        <dbReference type="EMBL" id="EEZ98044.1"/>
    </source>
</evidence>
<name>D6WA78_TRICA</name>
<dbReference type="EMBL" id="KQ971312">
    <property type="protein sequence ID" value="EEZ98044.1"/>
    <property type="molecule type" value="Genomic_DNA"/>
</dbReference>
<accession>D6WA78</accession>